<name>A0A1Z4GAG4_9CYAN</name>
<keyword evidence="2" id="KW-1185">Reference proteome</keyword>
<evidence type="ECO:0008006" key="3">
    <source>
        <dbReference type="Google" id="ProtNLM"/>
    </source>
</evidence>
<gene>
    <name evidence="1" type="ORF">NIES21_02390</name>
</gene>
<dbReference type="Proteomes" id="UP000218287">
    <property type="component" value="Chromosome"/>
</dbReference>
<organism evidence="1 2">
    <name type="scientific">Anabaenopsis circularis NIES-21</name>
    <dbReference type="NCBI Taxonomy" id="1085406"/>
    <lineage>
        <taxon>Bacteria</taxon>
        <taxon>Bacillati</taxon>
        <taxon>Cyanobacteriota</taxon>
        <taxon>Cyanophyceae</taxon>
        <taxon>Nostocales</taxon>
        <taxon>Nodulariaceae</taxon>
        <taxon>Anabaenopsis</taxon>
    </lineage>
</organism>
<dbReference type="Pfam" id="PF11209">
    <property type="entry name" value="LmeA"/>
    <property type="match status" value="1"/>
</dbReference>
<evidence type="ECO:0000313" key="1">
    <source>
        <dbReference type="EMBL" id="BAY14482.1"/>
    </source>
</evidence>
<evidence type="ECO:0000313" key="2">
    <source>
        <dbReference type="Proteomes" id="UP000218287"/>
    </source>
</evidence>
<protein>
    <recommendedName>
        <fullName evidence="3">DUF2993 domain-containing protein</fullName>
    </recommendedName>
</protein>
<accession>A0A1Z4GAG4</accession>
<reference evidence="1 2" key="1">
    <citation type="submission" date="2017-06" db="EMBL/GenBank/DDBJ databases">
        <title>Genome sequencing of cyanobaciteial culture collection at National Institute for Environmental Studies (NIES).</title>
        <authorList>
            <person name="Hirose Y."/>
            <person name="Shimura Y."/>
            <person name="Fujisawa T."/>
            <person name="Nakamura Y."/>
            <person name="Kawachi M."/>
        </authorList>
    </citation>
    <scope>NUCLEOTIDE SEQUENCE [LARGE SCALE GENOMIC DNA]</scope>
    <source>
        <strain evidence="1 2">NIES-21</strain>
    </source>
</reference>
<dbReference type="EMBL" id="AP018174">
    <property type="protein sequence ID" value="BAY14482.1"/>
    <property type="molecule type" value="Genomic_DNA"/>
</dbReference>
<dbReference type="OrthoDB" id="420681at2"/>
<proteinExistence type="predicted"/>
<sequence length="252" mass="28600">MADQHSLDQQIISQVAENSISNQLEAAEQIDIYVETDILKIVQGQVDGLRFAGQGLVTKQNIRLQEIKLQTDNIDINPISAIFGQIKLNKSVNLVARITLAEADINNALNSKFSRDLVQKFQLNVEGKIVKFALQQMQIHLHNTGQIALEGKFHLQENDHSRLLGFSAKLRPRTLSRPIIFDSFTCTQGEGVSLDLMVSLMQRFQELSNLPYIQLEDMKFRIKNMELQNKNLILFIEANVNQIPESVTELMD</sequence>
<dbReference type="AlphaFoldDB" id="A0A1Z4GAG4"/>
<dbReference type="InterPro" id="IPR021373">
    <property type="entry name" value="DUF2993"/>
</dbReference>